<dbReference type="GeneID" id="50019357"/>
<dbReference type="RefSeq" id="WP_001830356.1">
    <property type="nucleotide sequence ID" value="NC_004461.1"/>
</dbReference>
<dbReference type="GO" id="GO:0005524">
    <property type="term" value="F:ATP binding"/>
    <property type="evidence" value="ECO:0007669"/>
    <property type="project" value="UniProtKB-KW"/>
</dbReference>
<name>A0A0H2VF29_STAES</name>
<dbReference type="PATRIC" id="fig|176280.10.peg.464"/>
<evidence type="ECO:0000256" key="1">
    <source>
        <dbReference type="ARBA" id="ARBA00022741"/>
    </source>
</evidence>
<accession>A0A0H2VF29</accession>
<gene>
    <name evidence="5" type="ordered locus">SE_0492</name>
</gene>
<dbReference type="Gene3D" id="3.30.1360.40">
    <property type="match status" value="1"/>
</dbReference>
<dbReference type="GO" id="GO:0016787">
    <property type="term" value="F:hydrolase activity"/>
    <property type="evidence" value="ECO:0007669"/>
    <property type="project" value="UniProtKB-KW"/>
</dbReference>
<keyword evidence="3" id="KW-0067">ATP-binding</keyword>
<dbReference type="InterPro" id="IPR029000">
    <property type="entry name" value="Cyclophilin-like_dom_sf"/>
</dbReference>
<dbReference type="KEGG" id="sep:SE_0492"/>
<dbReference type="SUPFAM" id="SSF50891">
    <property type="entry name" value="Cyclophilin-like"/>
    <property type="match status" value="1"/>
</dbReference>
<keyword evidence="5" id="KW-0456">Lyase</keyword>
<dbReference type="SMART" id="SM00796">
    <property type="entry name" value="AHS1"/>
    <property type="match status" value="1"/>
</dbReference>
<protein>
    <submittedName>
        <fullName evidence="5">Urea amidolyase</fullName>
    </submittedName>
</protein>
<proteinExistence type="predicted"/>
<dbReference type="SUPFAM" id="SSF160467">
    <property type="entry name" value="PH0987 N-terminal domain-like"/>
    <property type="match status" value="1"/>
</dbReference>
<evidence type="ECO:0000313" key="5">
    <source>
        <dbReference type="EMBL" id="AAO04089.1"/>
    </source>
</evidence>
<dbReference type="AlphaFoldDB" id="A0A0H2VF29"/>
<keyword evidence="1" id="KW-0547">Nucleotide-binding</keyword>
<dbReference type="HOGENOM" id="CLU_020207_1_0_9"/>
<feature type="domain" description="Carboxyltransferase" evidence="4">
    <location>
        <begin position="1"/>
        <end position="217"/>
    </location>
</feature>
<evidence type="ECO:0000256" key="3">
    <source>
        <dbReference type="ARBA" id="ARBA00022840"/>
    </source>
</evidence>
<evidence type="ECO:0000259" key="4">
    <source>
        <dbReference type="SMART" id="SM00796"/>
    </source>
</evidence>
<organism evidence="5 6">
    <name type="scientific">Staphylococcus epidermidis (strain ATCC 12228 / FDA PCI 1200)</name>
    <dbReference type="NCBI Taxonomy" id="176280"/>
    <lineage>
        <taxon>Bacteria</taxon>
        <taxon>Bacillati</taxon>
        <taxon>Bacillota</taxon>
        <taxon>Bacilli</taxon>
        <taxon>Bacillales</taxon>
        <taxon>Staphylococcaceae</taxon>
        <taxon>Staphylococcus</taxon>
    </lineage>
</organism>
<dbReference type="EMBL" id="AE015929">
    <property type="protein sequence ID" value="AAO04089.1"/>
    <property type="molecule type" value="Genomic_DNA"/>
</dbReference>
<evidence type="ECO:0000256" key="2">
    <source>
        <dbReference type="ARBA" id="ARBA00022801"/>
    </source>
</evidence>
<dbReference type="eggNOG" id="COG2049">
    <property type="taxonomic scope" value="Bacteria"/>
</dbReference>
<sequence>MKIYSQGDQAIVVSIEKNVSQRLTEDLLSLRAYLIDKSYPFITEIVATESDLMICYDARDMIKHHHIQSPFLYMKALIDSIKLEIRHHRQQLQAKYIQKQQSVNIPVIYGGEFGPDLQHLLKHLKLKLEDFVKLHTQEKYFVSMMGYSPGFPYLTGMNKKLHVNHTSEKKKFIPCGSVIMEGKKCGIVTTDTYNDWLVIGYTPVQLFFPEQQNFTLLKLGDNVTFESKDINEIELGDYKTCQS</sequence>
<reference evidence="5 6" key="1">
    <citation type="journal article" date="2003" name="Mol. Microbiol.">
        <title>Genome-based analysis of virulence genes in a non-biofilm-forming Staphylococcus epidermidis strain (ATCC 12228).</title>
        <authorList>
            <person name="Zhang Y.Q."/>
            <person name="Ren S.X."/>
            <person name="Li H.L."/>
            <person name="Wang Y.X."/>
            <person name="Fu G."/>
            <person name="Yang J."/>
            <person name="Qin Z.Q."/>
            <person name="Miao Y.G."/>
            <person name="Wang W.Y."/>
            <person name="Chen R.S."/>
            <person name="Shen Y."/>
            <person name="Chen Z."/>
            <person name="Yuan Z.H."/>
            <person name="Zhao G.P."/>
            <person name="Qu D."/>
            <person name="Danchin A."/>
            <person name="Wen Y.M."/>
        </authorList>
    </citation>
    <scope>NUCLEOTIDE SEQUENCE [LARGE SCALE GENOMIC DNA]</scope>
    <source>
        <strain evidence="6">ATCC 12228 / FDA PCI 1200</strain>
    </source>
</reference>
<dbReference type="PANTHER" id="PTHR34698">
    <property type="entry name" value="5-OXOPROLINASE SUBUNIT B"/>
    <property type="match status" value="1"/>
</dbReference>
<dbReference type="Gene3D" id="2.40.100.10">
    <property type="entry name" value="Cyclophilin-like"/>
    <property type="match status" value="1"/>
</dbReference>
<dbReference type="InterPro" id="IPR003833">
    <property type="entry name" value="CT_C_D"/>
</dbReference>
<keyword evidence="2" id="KW-0378">Hydrolase</keyword>
<dbReference type="InterPro" id="IPR010016">
    <property type="entry name" value="PxpB"/>
</dbReference>
<dbReference type="Proteomes" id="UP000001411">
    <property type="component" value="Chromosome"/>
</dbReference>
<dbReference type="GO" id="GO:0016829">
    <property type="term" value="F:lyase activity"/>
    <property type="evidence" value="ECO:0007669"/>
    <property type="project" value="UniProtKB-KW"/>
</dbReference>
<evidence type="ECO:0000313" key="6">
    <source>
        <dbReference type="Proteomes" id="UP000001411"/>
    </source>
</evidence>
<dbReference type="Pfam" id="PF02682">
    <property type="entry name" value="CT_C_D"/>
    <property type="match status" value="1"/>
</dbReference>
<dbReference type="OrthoDB" id="9778567at2"/>
<dbReference type="PANTHER" id="PTHR34698:SF2">
    <property type="entry name" value="5-OXOPROLINASE SUBUNIT B"/>
    <property type="match status" value="1"/>
</dbReference>